<dbReference type="InterPro" id="IPR018805">
    <property type="entry name" value="YJL171C/Tos1_C"/>
</dbReference>
<gene>
    <name evidence="11" type="ORF">DASB73_025580</name>
</gene>
<feature type="domain" description="Cell wall protein YJL171C/Tos1 N-terminal" evidence="10">
    <location>
        <begin position="37"/>
        <end position="95"/>
    </location>
</feature>
<evidence type="ECO:0000256" key="1">
    <source>
        <dbReference type="ARBA" id="ARBA00000382"/>
    </source>
</evidence>
<evidence type="ECO:0000259" key="9">
    <source>
        <dbReference type="Pfam" id="PF10287"/>
    </source>
</evidence>
<dbReference type="Pfam" id="PF10290">
    <property type="entry name" value="YJL171C_Tos1_N"/>
    <property type="match status" value="1"/>
</dbReference>
<evidence type="ECO:0000313" key="12">
    <source>
        <dbReference type="Proteomes" id="UP001362899"/>
    </source>
</evidence>
<proteinExistence type="inferred from homology"/>
<evidence type="ECO:0000256" key="6">
    <source>
        <dbReference type="ARBA" id="ARBA00023295"/>
    </source>
</evidence>
<keyword evidence="6" id="KW-0326">Glycosidase</keyword>
<keyword evidence="5" id="KW-0378">Hydrolase</keyword>
<sequence>MVANLYRIVSLLLFITGVLADCTYIDGMYYCAETGFVQFTGVGSSGSYNRVTSFNSDGTCSSAAQGYSGNMAPFDEELSVHFRGPITLKNFKVFTKQASTNQKRALHHRHAEPEPIMITQISYDTVFVTVDGPDGKASTTLEVEPTAAVAAADEKVTTTSPEYFESSSSLATAGTVTTVDPVNTVSTASPASPESTVSAESSENIVNTVSTVSTVEPDSTTSAPAAAGTTIRSVAAAPGVQTTSATAYTEPSQVTTWIAPTTESSTVESSASASASASSSSSNSGSGSWTEIASYNADSQSNSGLVFLNNLGGSLSGTFDYQFGNSLSYMASDGVSAAASPECLESTTVPSNHEFSIFTSTECSDGDCGFYRPGNVAYHGFGGQYKVFVFEFGMPTDDSSSFNQDMPAVWLLNAQIPRNLQYGAASCSCWSTGCGEIDLWEVLSSGNDHMLTTIHGNQDGGASTPNYFPRPTSGTFLGAAIFDGTTITVLTIPEIPSSIDDSTIESWMSQAGQATIVNM</sequence>
<keyword evidence="12" id="KW-1185">Reference proteome</keyword>
<dbReference type="AlphaFoldDB" id="A0AAV5RJ94"/>
<protein>
    <recommendedName>
        <fullName evidence="3">glucan endo-1,3-beta-D-glucosidase</fullName>
        <ecNumber evidence="3">3.2.1.39</ecNumber>
    </recommendedName>
</protein>
<dbReference type="PANTHER" id="PTHR31737:SF2">
    <property type="entry name" value="PROTEIN TOS1"/>
    <property type="match status" value="1"/>
</dbReference>
<evidence type="ECO:0000256" key="8">
    <source>
        <dbReference type="SAM" id="SignalP"/>
    </source>
</evidence>
<evidence type="ECO:0000256" key="3">
    <source>
        <dbReference type="ARBA" id="ARBA00012780"/>
    </source>
</evidence>
<evidence type="ECO:0000313" key="11">
    <source>
        <dbReference type="EMBL" id="GMM51595.1"/>
    </source>
</evidence>
<evidence type="ECO:0000259" key="10">
    <source>
        <dbReference type="Pfam" id="PF10290"/>
    </source>
</evidence>
<comment type="caution">
    <text evidence="11">The sequence shown here is derived from an EMBL/GenBank/DDBJ whole genome shotgun (WGS) entry which is preliminary data.</text>
</comment>
<evidence type="ECO:0000256" key="4">
    <source>
        <dbReference type="ARBA" id="ARBA00022729"/>
    </source>
</evidence>
<dbReference type="GO" id="GO:0009277">
    <property type="term" value="C:fungal-type cell wall"/>
    <property type="evidence" value="ECO:0007669"/>
    <property type="project" value="TreeGrafter"/>
</dbReference>
<accession>A0AAV5RJ94</accession>
<dbReference type="InterPro" id="IPR018807">
    <property type="entry name" value="YJL171C/Tos1_N"/>
</dbReference>
<feature type="domain" description="Cell wall protein YJL171C/Tos1 C-terminal" evidence="9">
    <location>
        <begin position="287"/>
        <end position="507"/>
    </location>
</feature>
<evidence type="ECO:0000256" key="2">
    <source>
        <dbReference type="ARBA" id="ARBA00006055"/>
    </source>
</evidence>
<dbReference type="EMBL" id="BTGC01000008">
    <property type="protein sequence ID" value="GMM51595.1"/>
    <property type="molecule type" value="Genomic_DNA"/>
</dbReference>
<dbReference type="GO" id="GO:0071555">
    <property type="term" value="P:cell wall organization"/>
    <property type="evidence" value="ECO:0007669"/>
    <property type="project" value="UniProtKB-KW"/>
</dbReference>
<dbReference type="Pfam" id="PF10287">
    <property type="entry name" value="YJL171C_Tos1_C"/>
    <property type="match status" value="1"/>
</dbReference>
<reference evidence="11 12" key="1">
    <citation type="journal article" date="2023" name="Elife">
        <title>Identification of key yeast species and microbe-microbe interactions impacting larval growth of Drosophila in the wild.</title>
        <authorList>
            <person name="Mure A."/>
            <person name="Sugiura Y."/>
            <person name="Maeda R."/>
            <person name="Honda K."/>
            <person name="Sakurai N."/>
            <person name="Takahashi Y."/>
            <person name="Watada M."/>
            <person name="Katoh T."/>
            <person name="Gotoh A."/>
            <person name="Gotoh Y."/>
            <person name="Taniguchi I."/>
            <person name="Nakamura K."/>
            <person name="Hayashi T."/>
            <person name="Katayama T."/>
            <person name="Uemura T."/>
            <person name="Hattori Y."/>
        </authorList>
    </citation>
    <scope>NUCLEOTIDE SEQUENCE [LARGE SCALE GENOMIC DNA]</scope>
    <source>
        <strain evidence="11 12">SB-73</strain>
    </source>
</reference>
<comment type="catalytic activity">
    <reaction evidence="1">
        <text>Hydrolysis of (1-&gt;3)-beta-D-glucosidic linkages in (1-&gt;3)-beta-D-glucans.</text>
        <dbReference type="EC" id="3.2.1.39"/>
    </reaction>
</comment>
<evidence type="ECO:0000256" key="7">
    <source>
        <dbReference type="ARBA" id="ARBA00023316"/>
    </source>
</evidence>
<dbReference type="Proteomes" id="UP001362899">
    <property type="component" value="Unassembled WGS sequence"/>
</dbReference>
<name>A0AAV5RJ94_STABA</name>
<feature type="chain" id="PRO_5043674941" description="glucan endo-1,3-beta-D-glucosidase" evidence="8">
    <location>
        <begin position="21"/>
        <end position="519"/>
    </location>
</feature>
<keyword evidence="7" id="KW-0961">Cell wall biogenesis/degradation</keyword>
<dbReference type="EC" id="3.2.1.39" evidence="3"/>
<feature type="signal peptide" evidence="8">
    <location>
        <begin position="1"/>
        <end position="20"/>
    </location>
</feature>
<dbReference type="GO" id="GO:0042973">
    <property type="term" value="F:glucan endo-1,3-beta-D-glucosidase activity"/>
    <property type="evidence" value="ECO:0007669"/>
    <property type="project" value="UniProtKB-EC"/>
</dbReference>
<comment type="similarity">
    <text evidence="2">Belongs to the PGA52 family.</text>
</comment>
<dbReference type="PANTHER" id="PTHR31737">
    <property type="entry name" value="PROTEIN TOS1"/>
    <property type="match status" value="1"/>
</dbReference>
<keyword evidence="4 8" id="KW-0732">Signal</keyword>
<evidence type="ECO:0000256" key="5">
    <source>
        <dbReference type="ARBA" id="ARBA00022801"/>
    </source>
</evidence>
<organism evidence="11 12">
    <name type="scientific">Starmerella bacillaris</name>
    <name type="common">Yeast</name>
    <name type="synonym">Candida zemplinina</name>
    <dbReference type="NCBI Taxonomy" id="1247836"/>
    <lineage>
        <taxon>Eukaryota</taxon>
        <taxon>Fungi</taxon>
        <taxon>Dikarya</taxon>
        <taxon>Ascomycota</taxon>
        <taxon>Saccharomycotina</taxon>
        <taxon>Dipodascomycetes</taxon>
        <taxon>Dipodascales</taxon>
        <taxon>Trichomonascaceae</taxon>
        <taxon>Starmerella</taxon>
    </lineage>
</organism>